<evidence type="ECO:0000256" key="2">
    <source>
        <dbReference type="ARBA" id="ARBA00010718"/>
    </source>
</evidence>
<evidence type="ECO:0000256" key="4">
    <source>
        <dbReference type="ARBA" id="ARBA00023239"/>
    </source>
</evidence>
<dbReference type="SUPFAM" id="SSF51069">
    <property type="entry name" value="Carbonic anhydrase"/>
    <property type="match status" value="1"/>
</dbReference>
<gene>
    <name evidence="7" type="primary">CA13</name>
</gene>
<evidence type="ECO:0000313" key="7">
    <source>
        <dbReference type="Ensembl" id="ENSLACP00000002204.1"/>
    </source>
</evidence>
<reference evidence="8" key="1">
    <citation type="submission" date="2011-08" db="EMBL/GenBank/DDBJ databases">
        <title>The draft genome of Latimeria chalumnae.</title>
        <authorList>
            <person name="Di Palma F."/>
            <person name="Alfoldi J."/>
            <person name="Johnson J."/>
            <person name="Berlin A."/>
            <person name="Gnerre S."/>
            <person name="Jaffe D."/>
            <person name="MacCallum I."/>
            <person name="Young S."/>
            <person name="Walker B.J."/>
            <person name="Lander E."/>
            <person name="Lindblad-Toh K."/>
        </authorList>
    </citation>
    <scope>NUCLEOTIDE SEQUENCE [LARGE SCALE GENOMIC DNA]</scope>
    <source>
        <strain evidence="8">Wild caught</strain>
    </source>
</reference>
<proteinExistence type="inferred from homology"/>
<keyword evidence="4" id="KW-0456">Lyase</keyword>
<evidence type="ECO:0000259" key="6">
    <source>
        <dbReference type="PROSITE" id="PS51144"/>
    </source>
</evidence>
<dbReference type="EMBL" id="AFYH01216223">
    <property type="status" value="NOT_ANNOTATED_CDS"/>
    <property type="molecule type" value="Genomic_DNA"/>
</dbReference>
<dbReference type="InterPro" id="IPR036398">
    <property type="entry name" value="CA_dom_sf"/>
</dbReference>
<sequence length="253" mass="28554">KMALWGYGLDNGPSHWHERFQNALGKYQSPINIVSQDAQFDPCLQPLQLSYDPTTAKVLSNNGHSFQVDFEDTEDKSVLRGGPITGHYRLCQFHFHWGSCDDHGCEHTVDGVHHPAELSLTELNKKKIPTPAKLGILLYLQLGDDNPNLQKILDGLDFIKEKGKKVAFTNFNPSILLPKCLDYWTYPGSLTTPPLNESVTWIVLRETISVSSGQMAKFRNLLFTAEGENPCCMVNNFRPCQPLHNRVVRSSFK</sequence>
<dbReference type="eggNOG" id="KOG0382">
    <property type="taxonomic scope" value="Eukaryota"/>
</dbReference>
<accession>H2ZXT3</accession>
<dbReference type="InterPro" id="IPR023561">
    <property type="entry name" value="Carbonic_anhydrase_a-class"/>
</dbReference>
<keyword evidence="8" id="KW-1185">Reference proteome</keyword>
<dbReference type="InterPro" id="IPR001148">
    <property type="entry name" value="CA_dom"/>
</dbReference>
<dbReference type="HOGENOM" id="CLU_039326_2_1_1"/>
<dbReference type="OMA" id="SHWHERF"/>
<name>H2ZXT3_LATCH</name>
<dbReference type="EMBL" id="AFYH01216222">
    <property type="status" value="NOT_ANNOTATED_CDS"/>
    <property type="molecule type" value="Genomic_DNA"/>
</dbReference>
<dbReference type="Proteomes" id="UP000008672">
    <property type="component" value="Unassembled WGS sequence"/>
</dbReference>
<evidence type="ECO:0000256" key="1">
    <source>
        <dbReference type="ARBA" id="ARBA00001947"/>
    </source>
</evidence>
<dbReference type="GO" id="GO:0004089">
    <property type="term" value="F:carbonate dehydratase activity"/>
    <property type="evidence" value="ECO:0007669"/>
    <property type="project" value="UniProtKB-EC"/>
</dbReference>
<evidence type="ECO:0000256" key="3">
    <source>
        <dbReference type="ARBA" id="ARBA00012925"/>
    </source>
</evidence>
<dbReference type="FunCoup" id="H2ZXT3">
    <property type="interactions" value="1114"/>
</dbReference>
<protein>
    <recommendedName>
        <fullName evidence="3">carbonic anhydrase</fullName>
        <ecNumber evidence="3">4.2.1.1</ecNumber>
    </recommendedName>
</protein>
<dbReference type="Pfam" id="PF00194">
    <property type="entry name" value="Carb_anhydrase"/>
    <property type="match status" value="1"/>
</dbReference>
<evidence type="ECO:0000313" key="8">
    <source>
        <dbReference type="Proteomes" id="UP000008672"/>
    </source>
</evidence>
<reference evidence="7" key="3">
    <citation type="submission" date="2025-09" db="UniProtKB">
        <authorList>
            <consortium name="Ensembl"/>
        </authorList>
    </citation>
    <scope>IDENTIFICATION</scope>
</reference>
<dbReference type="InParanoid" id="H2ZXT3"/>
<dbReference type="Ensembl" id="ENSLACT00000002222.1">
    <property type="protein sequence ID" value="ENSLACP00000002204.1"/>
    <property type="gene ID" value="ENSLACG00000001970.1"/>
</dbReference>
<organism evidence="7 8">
    <name type="scientific">Latimeria chalumnae</name>
    <name type="common">Coelacanth</name>
    <dbReference type="NCBI Taxonomy" id="7897"/>
    <lineage>
        <taxon>Eukaryota</taxon>
        <taxon>Metazoa</taxon>
        <taxon>Chordata</taxon>
        <taxon>Craniata</taxon>
        <taxon>Vertebrata</taxon>
        <taxon>Euteleostomi</taxon>
        <taxon>Coelacanthiformes</taxon>
        <taxon>Coelacanthidae</taxon>
        <taxon>Latimeria</taxon>
    </lineage>
</organism>
<dbReference type="STRING" id="7897.ENSLACP00000002204"/>
<reference evidence="7" key="2">
    <citation type="submission" date="2025-08" db="UniProtKB">
        <authorList>
            <consortium name="Ensembl"/>
        </authorList>
    </citation>
    <scope>IDENTIFICATION</scope>
</reference>
<dbReference type="PROSITE" id="PS51144">
    <property type="entry name" value="ALPHA_CA_2"/>
    <property type="match status" value="1"/>
</dbReference>
<dbReference type="PANTHER" id="PTHR18952">
    <property type="entry name" value="CARBONIC ANHYDRASE"/>
    <property type="match status" value="1"/>
</dbReference>
<dbReference type="EC" id="4.2.1.1" evidence="3"/>
<evidence type="ECO:0000256" key="5">
    <source>
        <dbReference type="ARBA" id="ARBA00048348"/>
    </source>
</evidence>
<comment type="cofactor">
    <cofactor evidence="1">
        <name>Zn(2+)</name>
        <dbReference type="ChEBI" id="CHEBI:29105"/>
    </cofactor>
</comment>
<dbReference type="GO" id="GO:0005737">
    <property type="term" value="C:cytoplasm"/>
    <property type="evidence" value="ECO:0007669"/>
    <property type="project" value="TreeGrafter"/>
</dbReference>
<dbReference type="Bgee" id="ENSLACG00000001970">
    <property type="expression patterns" value="Expressed in pharyngeal gill and 6 other cell types or tissues"/>
</dbReference>
<dbReference type="Gene3D" id="3.10.200.10">
    <property type="entry name" value="Alpha carbonic anhydrase"/>
    <property type="match status" value="1"/>
</dbReference>
<dbReference type="PANTHER" id="PTHR18952:SF120">
    <property type="entry name" value="CARBONIC ANHYDRASE 2"/>
    <property type="match status" value="1"/>
</dbReference>
<feature type="domain" description="Alpha-carbonic anhydrase" evidence="6">
    <location>
        <begin position="3"/>
        <end position="252"/>
    </location>
</feature>
<dbReference type="GO" id="GO:0008270">
    <property type="term" value="F:zinc ion binding"/>
    <property type="evidence" value="ECO:0007669"/>
    <property type="project" value="InterPro"/>
</dbReference>
<comment type="catalytic activity">
    <reaction evidence="5">
        <text>hydrogencarbonate + H(+) = CO2 + H2O</text>
        <dbReference type="Rhea" id="RHEA:10748"/>
        <dbReference type="ChEBI" id="CHEBI:15377"/>
        <dbReference type="ChEBI" id="CHEBI:15378"/>
        <dbReference type="ChEBI" id="CHEBI:16526"/>
        <dbReference type="ChEBI" id="CHEBI:17544"/>
        <dbReference type="EC" id="4.2.1.1"/>
    </reaction>
</comment>
<dbReference type="GeneTree" id="ENSGT00940000160659"/>
<dbReference type="AlphaFoldDB" id="H2ZXT3"/>
<dbReference type="SMART" id="SM01057">
    <property type="entry name" value="Carb_anhydrase"/>
    <property type="match status" value="1"/>
</dbReference>
<comment type="similarity">
    <text evidence="2">Belongs to the alpha-carbonic anhydrase family.</text>
</comment>